<reference evidence="3 4" key="3">
    <citation type="submission" date="2020-02" db="EMBL/GenBank/DDBJ databases">
        <title>Sequencing the genomes of 1000 actinobacteria strains.</title>
        <authorList>
            <person name="Klenk H.-P."/>
        </authorList>
    </citation>
    <scope>NUCLEOTIDE SEQUENCE [LARGE SCALE GENOMIC DNA]</scope>
    <source>
        <strain evidence="3 4">DSM 45201</strain>
    </source>
</reference>
<dbReference type="RefSeq" id="WP_166757794.1">
    <property type="nucleotide sequence ID" value="NZ_BMMI01000015.1"/>
</dbReference>
<comment type="caution">
    <text evidence="3">The sequence shown here is derived from an EMBL/GenBank/DDBJ whole genome shotgun (WGS) entry which is preliminary data.</text>
</comment>
<proteinExistence type="predicted"/>
<evidence type="ECO:0000313" key="3">
    <source>
        <dbReference type="EMBL" id="NIH70246.1"/>
    </source>
</evidence>
<dbReference type="EMBL" id="BMMI01000015">
    <property type="protein sequence ID" value="GGL84836.1"/>
    <property type="molecule type" value="Genomic_DNA"/>
</dbReference>
<protein>
    <submittedName>
        <fullName evidence="3">Uncharacterized protein</fullName>
    </submittedName>
</protein>
<reference evidence="2" key="4">
    <citation type="submission" date="2024-05" db="EMBL/GenBank/DDBJ databases">
        <authorList>
            <person name="Sun Q."/>
            <person name="Zhou Y."/>
        </authorList>
    </citation>
    <scope>NUCLEOTIDE SEQUENCE</scope>
    <source>
        <strain evidence="2">CGMCC 4.5581</strain>
    </source>
</reference>
<evidence type="ECO:0000256" key="1">
    <source>
        <dbReference type="SAM" id="MobiDB-lite"/>
    </source>
</evidence>
<feature type="region of interest" description="Disordered" evidence="1">
    <location>
        <begin position="1"/>
        <end position="173"/>
    </location>
</feature>
<feature type="compositionally biased region" description="Low complexity" evidence="1">
    <location>
        <begin position="128"/>
        <end position="149"/>
    </location>
</feature>
<dbReference type="Proteomes" id="UP000552836">
    <property type="component" value="Unassembled WGS sequence"/>
</dbReference>
<sequence>MSAVPTSEPGAARAFPAGRLSDFEDAGESGAQDSRYLAGLLPPRLARSRPAGVSVEDPATPAPAAEPETPDEGSAAGAAEPDTATDEQSSDGEPDVAQAAAATTSAAIDRLGADIRTTRSPHKRAGRRAGTPPAPAAAVTAPTAGDPAAELSTEAPGTEEPAGEKPGAADNKLRASNVHVPASFMPRLAKARTERKLSNGEWVIVALEATHDQLDGLIRPQPTGGSLFAPRATRAARTYDGPLTPYNIRLREADYAVIDQLVEKFGASSRGHLITVAFDAFLPDL</sequence>
<gene>
    <name evidence="3" type="ORF">FB380_004757</name>
    <name evidence="2" type="ORF">GCM10011589_46600</name>
</gene>
<dbReference type="EMBL" id="JAAMPA010000005">
    <property type="protein sequence ID" value="NIH70246.1"/>
    <property type="molecule type" value="Genomic_DNA"/>
</dbReference>
<feature type="compositionally biased region" description="Acidic residues" evidence="1">
    <location>
        <begin position="83"/>
        <end position="94"/>
    </location>
</feature>
<evidence type="ECO:0000313" key="4">
    <source>
        <dbReference type="Proteomes" id="UP000552836"/>
    </source>
</evidence>
<evidence type="ECO:0000313" key="2">
    <source>
        <dbReference type="EMBL" id="GGL84836.1"/>
    </source>
</evidence>
<reference evidence="2" key="1">
    <citation type="journal article" date="2014" name="Int. J. Syst. Evol. Microbiol.">
        <title>Complete genome of a new Firmicutes species belonging to the dominant human colonic microbiota ('Ruminococcus bicirculans') reveals two chromosomes and a selective capacity to utilize plant glucans.</title>
        <authorList>
            <consortium name="NISC Comparative Sequencing Program"/>
            <person name="Wegmann U."/>
            <person name="Louis P."/>
            <person name="Goesmann A."/>
            <person name="Henrissat B."/>
            <person name="Duncan S.H."/>
            <person name="Flint H.J."/>
        </authorList>
    </citation>
    <scope>NUCLEOTIDE SEQUENCE</scope>
    <source>
        <strain evidence="2">CGMCC 4.5581</strain>
    </source>
</reference>
<accession>A0A846LRU5</accession>
<reference evidence="5" key="2">
    <citation type="journal article" date="2019" name="Int. J. Syst. Evol. Microbiol.">
        <title>The Global Catalogue of Microorganisms (GCM) 10K type strain sequencing project: providing services to taxonomists for standard genome sequencing and annotation.</title>
        <authorList>
            <consortium name="The Broad Institute Genomics Platform"/>
            <consortium name="The Broad Institute Genome Sequencing Center for Infectious Disease"/>
            <person name="Wu L."/>
            <person name="Ma J."/>
        </authorList>
    </citation>
    <scope>NUCLEOTIDE SEQUENCE [LARGE SCALE GENOMIC DNA]</scope>
    <source>
        <strain evidence="5">CGMCC 4.5581</strain>
    </source>
</reference>
<name>A0A846LRU5_9ACTN</name>
<evidence type="ECO:0000313" key="5">
    <source>
        <dbReference type="Proteomes" id="UP000648663"/>
    </source>
</evidence>
<feature type="compositionally biased region" description="Low complexity" evidence="1">
    <location>
        <begin position="56"/>
        <end position="67"/>
    </location>
</feature>
<dbReference type="AlphaFoldDB" id="A0A846LRU5"/>
<keyword evidence="5" id="KW-1185">Reference proteome</keyword>
<dbReference type="Proteomes" id="UP000648663">
    <property type="component" value="Unassembled WGS sequence"/>
</dbReference>
<feature type="compositionally biased region" description="Low complexity" evidence="1">
    <location>
        <begin position="97"/>
        <end position="107"/>
    </location>
</feature>
<organism evidence="3 4">
    <name type="scientific">Modestobacter marinus</name>
    <dbReference type="NCBI Taxonomy" id="477641"/>
    <lineage>
        <taxon>Bacteria</taxon>
        <taxon>Bacillati</taxon>
        <taxon>Actinomycetota</taxon>
        <taxon>Actinomycetes</taxon>
        <taxon>Geodermatophilales</taxon>
        <taxon>Geodermatophilaceae</taxon>
        <taxon>Modestobacter</taxon>
    </lineage>
</organism>